<sequence length="145" mass="15758">MEISSRMLKPINRTRKYLKSSTTSIRVSRPKLNLDKKPKLEKIKSVDKEKEIPEGEEVTSSSPEKGRCLSYLCCEDLSFFSQATLSTATLSTATISTATISTATISTATLSTATLSTATISTATIVWSFFSDNSSKVTVVKPSSF</sequence>
<dbReference type="Gene3D" id="2.160.20.80">
    <property type="entry name" value="E3 ubiquitin-protein ligase SopA"/>
    <property type="match status" value="1"/>
</dbReference>
<name>A0AAD8ASZ2_BIOPF</name>
<evidence type="ECO:0000313" key="3">
    <source>
        <dbReference type="Proteomes" id="UP001233172"/>
    </source>
</evidence>
<organism evidence="2 3">
    <name type="scientific">Biomphalaria pfeifferi</name>
    <name type="common">Bloodfluke planorb</name>
    <name type="synonym">Freshwater snail</name>
    <dbReference type="NCBI Taxonomy" id="112525"/>
    <lineage>
        <taxon>Eukaryota</taxon>
        <taxon>Metazoa</taxon>
        <taxon>Spiralia</taxon>
        <taxon>Lophotrochozoa</taxon>
        <taxon>Mollusca</taxon>
        <taxon>Gastropoda</taxon>
        <taxon>Heterobranchia</taxon>
        <taxon>Euthyneura</taxon>
        <taxon>Panpulmonata</taxon>
        <taxon>Hygrophila</taxon>
        <taxon>Lymnaeoidea</taxon>
        <taxon>Planorbidae</taxon>
        <taxon>Biomphalaria</taxon>
    </lineage>
</organism>
<reference evidence="2" key="1">
    <citation type="journal article" date="2023" name="PLoS Negl. Trop. Dis.">
        <title>A genome sequence for Biomphalaria pfeifferi, the major vector snail for the human-infecting parasite Schistosoma mansoni.</title>
        <authorList>
            <person name="Bu L."/>
            <person name="Lu L."/>
            <person name="Laidemitt M.R."/>
            <person name="Zhang S.M."/>
            <person name="Mutuku M."/>
            <person name="Mkoji G."/>
            <person name="Steinauer M."/>
            <person name="Loker E.S."/>
        </authorList>
    </citation>
    <scope>NUCLEOTIDE SEQUENCE</scope>
    <source>
        <tissue evidence="2">Whole Snail</tissue>
    </source>
</reference>
<dbReference type="SUPFAM" id="SSF141571">
    <property type="entry name" value="Pentapeptide repeat-like"/>
    <property type="match status" value="1"/>
</dbReference>
<reference evidence="2" key="2">
    <citation type="submission" date="2023-04" db="EMBL/GenBank/DDBJ databases">
        <authorList>
            <person name="Bu L."/>
            <person name="Lu L."/>
            <person name="Laidemitt M.R."/>
            <person name="Zhang S.M."/>
            <person name="Mutuku M."/>
            <person name="Mkoji G."/>
            <person name="Steinauer M."/>
            <person name="Loker E.S."/>
        </authorList>
    </citation>
    <scope>NUCLEOTIDE SEQUENCE</scope>
    <source>
        <strain evidence="2">KasaAsao</strain>
        <tissue evidence="2">Whole Snail</tissue>
    </source>
</reference>
<dbReference type="Proteomes" id="UP001233172">
    <property type="component" value="Unassembled WGS sequence"/>
</dbReference>
<feature type="compositionally biased region" description="Basic and acidic residues" evidence="1">
    <location>
        <begin position="44"/>
        <end position="53"/>
    </location>
</feature>
<feature type="region of interest" description="Disordered" evidence="1">
    <location>
        <begin position="44"/>
        <end position="64"/>
    </location>
</feature>
<dbReference type="EMBL" id="JASAOG010000258">
    <property type="protein sequence ID" value="KAK0041876.1"/>
    <property type="molecule type" value="Genomic_DNA"/>
</dbReference>
<evidence type="ECO:0000313" key="2">
    <source>
        <dbReference type="EMBL" id="KAK0041876.1"/>
    </source>
</evidence>
<proteinExistence type="predicted"/>
<protein>
    <submittedName>
        <fullName evidence="2">Uncharacterized protein</fullName>
    </submittedName>
</protein>
<keyword evidence="3" id="KW-1185">Reference proteome</keyword>
<comment type="caution">
    <text evidence="2">The sequence shown here is derived from an EMBL/GenBank/DDBJ whole genome shotgun (WGS) entry which is preliminary data.</text>
</comment>
<accession>A0AAD8ASZ2</accession>
<dbReference type="AlphaFoldDB" id="A0AAD8ASZ2"/>
<evidence type="ECO:0000256" key="1">
    <source>
        <dbReference type="SAM" id="MobiDB-lite"/>
    </source>
</evidence>
<gene>
    <name evidence="2" type="ORF">Bpfe_028724</name>
</gene>